<dbReference type="HOGENOM" id="CLU_1326833_0_0_1"/>
<dbReference type="Proteomes" id="UP000054166">
    <property type="component" value="Unassembled WGS sequence"/>
</dbReference>
<accession>A0A0C3EF75</accession>
<protein>
    <submittedName>
        <fullName evidence="2">Uncharacterized protein</fullName>
    </submittedName>
</protein>
<reference evidence="2 3" key="1">
    <citation type="submission" date="2014-04" db="EMBL/GenBank/DDBJ databases">
        <authorList>
            <consortium name="DOE Joint Genome Institute"/>
            <person name="Kuo A."/>
            <person name="Tarkka M."/>
            <person name="Buscot F."/>
            <person name="Kohler A."/>
            <person name="Nagy L.G."/>
            <person name="Floudas D."/>
            <person name="Copeland A."/>
            <person name="Barry K.W."/>
            <person name="Cichocki N."/>
            <person name="Veneault-Fourrey C."/>
            <person name="LaButti K."/>
            <person name="Lindquist E.A."/>
            <person name="Lipzen A."/>
            <person name="Lundell T."/>
            <person name="Morin E."/>
            <person name="Murat C."/>
            <person name="Sun H."/>
            <person name="Tunlid A."/>
            <person name="Henrissat B."/>
            <person name="Grigoriev I.V."/>
            <person name="Hibbett D.S."/>
            <person name="Martin F."/>
            <person name="Nordberg H.P."/>
            <person name="Cantor M.N."/>
            <person name="Hua S.X."/>
        </authorList>
    </citation>
    <scope>NUCLEOTIDE SEQUENCE [LARGE SCALE GENOMIC DNA]</scope>
    <source>
        <strain evidence="2 3">F 1598</strain>
    </source>
</reference>
<keyword evidence="3" id="KW-1185">Reference proteome</keyword>
<name>A0A0C3EF75_PILCF</name>
<proteinExistence type="predicted"/>
<feature type="region of interest" description="Disordered" evidence="1">
    <location>
        <begin position="165"/>
        <end position="207"/>
    </location>
</feature>
<dbReference type="AlphaFoldDB" id="A0A0C3EF75"/>
<evidence type="ECO:0000313" key="2">
    <source>
        <dbReference type="EMBL" id="KIM71310.1"/>
    </source>
</evidence>
<dbReference type="EMBL" id="KN833361">
    <property type="protein sequence ID" value="KIM71310.1"/>
    <property type="molecule type" value="Genomic_DNA"/>
</dbReference>
<reference evidence="3" key="2">
    <citation type="submission" date="2015-01" db="EMBL/GenBank/DDBJ databases">
        <title>Evolutionary Origins and Diversification of the Mycorrhizal Mutualists.</title>
        <authorList>
            <consortium name="DOE Joint Genome Institute"/>
            <consortium name="Mycorrhizal Genomics Consortium"/>
            <person name="Kohler A."/>
            <person name="Kuo A."/>
            <person name="Nagy L.G."/>
            <person name="Floudas D."/>
            <person name="Copeland A."/>
            <person name="Barry K.W."/>
            <person name="Cichocki N."/>
            <person name="Veneault-Fourrey C."/>
            <person name="LaButti K."/>
            <person name="Lindquist E.A."/>
            <person name="Lipzen A."/>
            <person name="Lundell T."/>
            <person name="Morin E."/>
            <person name="Murat C."/>
            <person name="Riley R."/>
            <person name="Ohm R."/>
            <person name="Sun H."/>
            <person name="Tunlid A."/>
            <person name="Henrissat B."/>
            <person name="Grigoriev I.V."/>
            <person name="Hibbett D.S."/>
            <person name="Martin F."/>
        </authorList>
    </citation>
    <scope>NUCLEOTIDE SEQUENCE [LARGE SCALE GENOMIC DNA]</scope>
    <source>
        <strain evidence="3">F 1598</strain>
    </source>
</reference>
<gene>
    <name evidence="2" type="ORF">PILCRDRAFT_830424</name>
</gene>
<evidence type="ECO:0000313" key="3">
    <source>
        <dbReference type="Proteomes" id="UP000054166"/>
    </source>
</evidence>
<dbReference type="InParanoid" id="A0A0C3EF75"/>
<feature type="compositionally biased region" description="Polar residues" evidence="1">
    <location>
        <begin position="193"/>
        <end position="207"/>
    </location>
</feature>
<organism evidence="2 3">
    <name type="scientific">Piloderma croceum (strain F 1598)</name>
    <dbReference type="NCBI Taxonomy" id="765440"/>
    <lineage>
        <taxon>Eukaryota</taxon>
        <taxon>Fungi</taxon>
        <taxon>Dikarya</taxon>
        <taxon>Basidiomycota</taxon>
        <taxon>Agaricomycotina</taxon>
        <taxon>Agaricomycetes</taxon>
        <taxon>Agaricomycetidae</taxon>
        <taxon>Atheliales</taxon>
        <taxon>Atheliaceae</taxon>
        <taxon>Piloderma</taxon>
    </lineage>
</organism>
<sequence length="207" mass="23949">MNTQLFCQGCQMQRACQRDTNRPIPYGLPEAITIDHMSSVQGPYAIIYRIPHDTYTVRLNRDNEVDLSLLPWYHLAREYLTISLKKDTPETLSISWSILTAERIYDFITPDGRVQIIHANEYLAYQRKVESIERTKQLEEQPKPLGWRKRLSNLFLWMTRAGKDKTPPQVDVVGNPSTPSSQHSFDEPRTPSMPYSTHSSVQTLVDI</sequence>
<evidence type="ECO:0000256" key="1">
    <source>
        <dbReference type="SAM" id="MobiDB-lite"/>
    </source>
</evidence>